<dbReference type="GO" id="GO:0016740">
    <property type="term" value="F:transferase activity"/>
    <property type="evidence" value="ECO:0007669"/>
    <property type="project" value="UniProtKB-KW"/>
</dbReference>
<evidence type="ECO:0000259" key="1">
    <source>
        <dbReference type="PROSITE" id="PS50902"/>
    </source>
</evidence>
<dbReference type="GO" id="GO:0016651">
    <property type="term" value="F:oxidoreductase activity, acting on NAD(P)H"/>
    <property type="evidence" value="ECO:0007669"/>
    <property type="project" value="UniProtKB-ARBA"/>
</dbReference>
<gene>
    <name evidence="2" type="ORF">TCEL_00858</name>
</gene>
<dbReference type="GO" id="GO:0010181">
    <property type="term" value="F:FMN binding"/>
    <property type="evidence" value="ECO:0007669"/>
    <property type="project" value="InterPro"/>
</dbReference>
<dbReference type="PROSITE" id="PS50902">
    <property type="entry name" value="FLAVODOXIN_LIKE"/>
    <property type="match status" value="1"/>
</dbReference>
<dbReference type="HOGENOM" id="CLU_1812377_0_0_9"/>
<dbReference type="Gene3D" id="3.40.50.360">
    <property type="match status" value="1"/>
</dbReference>
<dbReference type="Proteomes" id="UP000014923">
    <property type="component" value="Unassembled WGS sequence"/>
</dbReference>
<dbReference type="eggNOG" id="COG0716">
    <property type="taxonomic scope" value="Bacteria"/>
</dbReference>
<feature type="domain" description="Flavodoxin-like" evidence="1">
    <location>
        <begin position="3"/>
        <end position="141"/>
    </location>
</feature>
<dbReference type="InterPro" id="IPR008254">
    <property type="entry name" value="Flavodoxin/NO_synth"/>
</dbReference>
<evidence type="ECO:0000313" key="2">
    <source>
        <dbReference type="EMBL" id="CDF59392.1"/>
    </source>
</evidence>
<organism evidence="2 3">
    <name type="scientific">Thermobrachium celere DSM 8682</name>
    <dbReference type="NCBI Taxonomy" id="941824"/>
    <lineage>
        <taxon>Bacteria</taxon>
        <taxon>Bacillati</taxon>
        <taxon>Bacillota</taxon>
        <taxon>Clostridia</taxon>
        <taxon>Eubacteriales</taxon>
        <taxon>Clostridiaceae</taxon>
        <taxon>Thermobrachium</taxon>
    </lineage>
</organism>
<dbReference type="AlphaFoldDB" id="R7RT55"/>
<name>R7RT55_9CLOT</name>
<comment type="caution">
    <text evidence="2">The sequence shown here is derived from an EMBL/GenBank/DDBJ whole genome shotgun (WGS) entry which is preliminary data.</text>
</comment>
<dbReference type="RefSeq" id="WP_018663258.1">
    <property type="nucleotide sequence ID" value="NZ_HF952018.1"/>
</dbReference>
<evidence type="ECO:0000313" key="3">
    <source>
        <dbReference type="Proteomes" id="UP000014923"/>
    </source>
</evidence>
<sequence length="141" mass="16107">MGYKVFYFSRSGNSKRIAQKIGDSLKVQVYQIEDGIDWSGFKGYLKAIYYSIANKDIKVNVNTNFNKEDEIFLVGPLWVGGLAPTIKSFLKKYPYKTINLVISSKASKIHLKNKDQFKSVTEIVEKDKNEDEVIKTLINSL</sequence>
<reference evidence="2" key="1">
    <citation type="submission" date="2013-03" db="EMBL/GenBank/DDBJ databases">
        <title>Draft genome sequence of the hydrogen-ethanol-producing anaerobic alkalithermophilic Caloramator celere.</title>
        <authorList>
            <person name="Ciranna A."/>
            <person name="Larjo A."/>
            <person name="Kivisto A."/>
            <person name="Santala V."/>
            <person name="Roos C."/>
            <person name="Karp M."/>
        </authorList>
    </citation>
    <scope>NUCLEOTIDE SEQUENCE [LARGE SCALE GENOMIC DNA]</scope>
    <source>
        <strain evidence="2">DSM 8682</strain>
    </source>
</reference>
<dbReference type="InterPro" id="IPR029039">
    <property type="entry name" value="Flavoprotein-like_sf"/>
</dbReference>
<proteinExistence type="predicted"/>
<dbReference type="SUPFAM" id="SSF52218">
    <property type="entry name" value="Flavoproteins"/>
    <property type="match status" value="1"/>
</dbReference>
<keyword evidence="2" id="KW-0670">Pyruvate</keyword>
<keyword evidence="2" id="KW-0808">Transferase</keyword>
<dbReference type="OrthoDB" id="9806505at2"/>
<keyword evidence="3" id="KW-1185">Reference proteome</keyword>
<dbReference type="EMBL" id="CAVN010000099">
    <property type="protein sequence ID" value="CDF59392.1"/>
    <property type="molecule type" value="Genomic_DNA"/>
</dbReference>
<accession>R7RT55</accession>
<protein>
    <submittedName>
        <fullName evidence="2">Pyruvate carboxyltransferase</fullName>
    </submittedName>
</protein>